<dbReference type="Ensembl" id="ENSOTST00005119475.1">
    <property type="protein sequence ID" value="ENSOTSP00005152414.1"/>
    <property type="gene ID" value="ENSOTSG00005076588.1"/>
</dbReference>
<dbReference type="Proteomes" id="UP000694402">
    <property type="component" value="Unassembled WGS sequence"/>
</dbReference>
<name>A0AAZ3SH65_ONCTS</name>
<protein>
    <submittedName>
        <fullName evidence="2">Uncharacterized protein</fullName>
    </submittedName>
</protein>
<keyword evidence="1" id="KW-0472">Membrane</keyword>
<keyword evidence="1" id="KW-1133">Transmembrane helix</keyword>
<evidence type="ECO:0000313" key="3">
    <source>
        <dbReference type="Proteomes" id="UP000694402"/>
    </source>
</evidence>
<evidence type="ECO:0000313" key="2">
    <source>
        <dbReference type="Ensembl" id="ENSOTSP00005152414.1"/>
    </source>
</evidence>
<keyword evidence="1" id="KW-0812">Transmembrane</keyword>
<dbReference type="AlphaFoldDB" id="A0AAZ3SH65"/>
<feature type="transmembrane region" description="Helical" evidence="1">
    <location>
        <begin position="21"/>
        <end position="42"/>
    </location>
</feature>
<evidence type="ECO:0000256" key="1">
    <source>
        <dbReference type="SAM" id="Phobius"/>
    </source>
</evidence>
<proteinExistence type="predicted"/>
<accession>A0AAZ3SH65</accession>
<sequence>MMSGVDVYWLSFRTIDMFSQLVLCLYVILLSIIDQLVGSVLIDVFSVTWSCMENGPGTKGQFRTSQPTTSWYHLLSTKLYGLVSQTQINPSPGLNSMFNVDVQETVSVPNDSLRSALRCF</sequence>
<reference evidence="2" key="2">
    <citation type="submission" date="2025-08" db="UniProtKB">
        <authorList>
            <consortium name="Ensembl"/>
        </authorList>
    </citation>
    <scope>IDENTIFICATION</scope>
</reference>
<reference evidence="2" key="3">
    <citation type="submission" date="2025-09" db="UniProtKB">
        <authorList>
            <consortium name="Ensembl"/>
        </authorList>
    </citation>
    <scope>IDENTIFICATION</scope>
</reference>
<dbReference type="GeneTree" id="ENSGT00970000197944"/>
<organism evidence="2 3">
    <name type="scientific">Oncorhynchus tshawytscha</name>
    <name type="common">Chinook salmon</name>
    <name type="synonym">Salmo tshawytscha</name>
    <dbReference type="NCBI Taxonomy" id="74940"/>
    <lineage>
        <taxon>Eukaryota</taxon>
        <taxon>Metazoa</taxon>
        <taxon>Chordata</taxon>
        <taxon>Craniata</taxon>
        <taxon>Vertebrata</taxon>
        <taxon>Euteleostomi</taxon>
        <taxon>Actinopterygii</taxon>
        <taxon>Neopterygii</taxon>
        <taxon>Teleostei</taxon>
        <taxon>Protacanthopterygii</taxon>
        <taxon>Salmoniformes</taxon>
        <taxon>Salmonidae</taxon>
        <taxon>Salmoninae</taxon>
        <taxon>Oncorhynchus</taxon>
    </lineage>
</organism>
<keyword evidence="3" id="KW-1185">Reference proteome</keyword>
<reference evidence="3" key="1">
    <citation type="journal article" date="2018" name="PLoS ONE">
        <title>Chinook salmon (Oncorhynchus tshawytscha) genome and transcriptome.</title>
        <authorList>
            <person name="Christensen K.A."/>
            <person name="Leong J.S."/>
            <person name="Sakhrani D."/>
            <person name="Biagi C.A."/>
            <person name="Minkley D.R."/>
            <person name="Withler R.E."/>
            <person name="Rondeau E.B."/>
            <person name="Koop B.F."/>
            <person name="Devlin R.H."/>
        </authorList>
    </citation>
    <scope>NUCLEOTIDE SEQUENCE [LARGE SCALE GENOMIC DNA]</scope>
</reference>